<dbReference type="RefSeq" id="WP_386058618.1">
    <property type="nucleotide sequence ID" value="NZ_JBHTKL010000002.1"/>
</dbReference>
<organism evidence="5 6">
    <name type="scientific">Thalassobacillus hwangdonensis</name>
    <dbReference type="NCBI Taxonomy" id="546108"/>
    <lineage>
        <taxon>Bacteria</taxon>
        <taxon>Bacillati</taxon>
        <taxon>Bacillota</taxon>
        <taxon>Bacilli</taxon>
        <taxon>Bacillales</taxon>
        <taxon>Bacillaceae</taxon>
        <taxon>Thalassobacillus</taxon>
    </lineage>
</organism>
<evidence type="ECO:0000313" key="5">
    <source>
        <dbReference type="EMBL" id="MFD1019185.1"/>
    </source>
</evidence>
<dbReference type="Gene3D" id="3.90.1150.10">
    <property type="entry name" value="Aspartate Aminotransferase, domain 1"/>
    <property type="match status" value="1"/>
</dbReference>
<sequence>MREKSFETSVVHSEHKLDVNSFKSKRTPIYQTSVFSFSDLDELEGYYSGENAYLYSRMGNPNTDGLGHTIAQLEGAPAGVAASSGMAAILAGILVVAKHGDHIIASEDLYGGTFHLLEKELKDFGIEVTFVAMEDIESVEQAIQPRTKLLYSESITNPFLRVENIGNMIELADKYELTTMIDNTFATPYLLTPFTEGVDLVVHSATKYIGGHSDVTAGVLVGRESLIQTARSKIVSLGMNLSPFEAWLAERGTKTLALRMKKQSVNAEYVAERLRNHADVEQVYYPAFVSEKGNGAIVSIKLKDRSDMHKFFAALDWIKIVPSLAGVETSVSYPVATSHRALSEDQRKKLGIDDTLVRISIGIEDEKDILYQLEAAIDHSL</sequence>
<reference evidence="6" key="1">
    <citation type="journal article" date="2019" name="Int. J. Syst. Evol. Microbiol.">
        <title>The Global Catalogue of Microorganisms (GCM) 10K type strain sequencing project: providing services to taxonomists for standard genome sequencing and annotation.</title>
        <authorList>
            <consortium name="The Broad Institute Genomics Platform"/>
            <consortium name="The Broad Institute Genome Sequencing Center for Infectious Disease"/>
            <person name="Wu L."/>
            <person name="Ma J."/>
        </authorList>
    </citation>
    <scope>NUCLEOTIDE SEQUENCE [LARGE SCALE GENOMIC DNA]</scope>
    <source>
        <strain evidence="6">CCUG 56607</strain>
    </source>
</reference>
<dbReference type="PIRSF" id="PIRSF001434">
    <property type="entry name" value="CGS"/>
    <property type="match status" value="1"/>
</dbReference>
<name>A0ABW3KZQ7_9BACI</name>
<dbReference type="InterPro" id="IPR054542">
    <property type="entry name" value="Cys_met_metab_PP"/>
</dbReference>
<dbReference type="InterPro" id="IPR015422">
    <property type="entry name" value="PyrdxlP-dep_Trfase_small"/>
</dbReference>
<dbReference type="CDD" id="cd00614">
    <property type="entry name" value="CGS_like"/>
    <property type="match status" value="1"/>
</dbReference>
<dbReference type="SUPFAM" id="SSF53383">
    <property type="entry name" value="PLP-dependent transferases"/>
    <property type="match status" value="1"/>
</dbReference>
<dbReference type="InterPro" id="IPR015424">
    <property type="entry name" value="PyrdxlP-dep_Trfase"/>
</dbReference>
<evidence type="ECO:0000256" key="1">
    <source>
        <dbReference type="ARBA" id="ARBA00001933"/>
    </source>
</evidence>
<keyword evidence="6" id="KW-1185">Reference proteome</keyword>
<dbReference type="PROSITE" id="PS00868">
    <property type="entry name" value="CYS_MET_METAB_PP"/>
    <property type="match status" value="1"/>
</dbReference>
<comment type="caution">
    <text evidence="5">The sequence shown here is derived from an EMBL/GenBank/DDBJ whole genome shotgun (WGS) entry which is preliminary data.</text>
</comment>
<dbReference type="PANTHER" id="PTHR11808:SF89">
    <property type="entry name" value="METHIONINE GAMMA-LYASE"/>
    <property type="match status" value="1"/>
</dbReference>
<evidence type="ECO:0000256" key="4">
    <source>
        <dbReference type="RuleBase" id="RU362118"/>
    </source>
</evidence>
<evidence type="ECO:0000256" key="3">
    <source>
        <dbReference type="ARBA" id="ARBA00022898"/>
    </source>
</evidence>
<evidence type="ECO:0000313" key="6">
    <source>
        <dbReference type="Proteomes" id="UP001596990"/>
    </source>
</evidence>
<dbReference type="InterPro" id="IPR015421">
    <property type="entry name" value="PyrdxlP-dep_Trfase_major"/>
</dbReference>
<comment type="cofactor">
    <cofactor evidence="1 4">
        <name>pyridoxal 5'-phosphate</name>
        <dbReference type="ChEBI" id="CHEBI:597326"/>
    </cofactor>
</comment>
<gene>
    <name evidence="5" type="ORF">ACFQ2J_08265</name>
</gene>
<comment type="similarity">
    <text evidence="2 4">Belongs to the trans-sulfuration enzymes family.</text>
</comment>
<dbReference type="Proteomes" id="UP001596990">
    <property type="component" value="Unassembled WGS sequence"/>
</dbReference>
<dbReference type="EMBL" id="JBHTKL010000002">
    <property type="protein sequence ID" value="MFD1019185.1"/>
    <property type="molecule type" value="Genomic_DNA"/>
</dbReference>
<dbReference type="PANTHER" id="PTHR11808">
    <property type="entry name" value="TRANS-SULFURATION ENZYME FAMILY MEMBER"/>
    <property type="match status" value="1"/>
</dbReference>
<protein>
    <submittedName>
        <fullName evidence="5">Trans-sulfuration enzyme family protein</fullName>
    </submittedName>
</protein>
<proteinExistence type="inferred from homology"/>
<dbReference type="Gene3D" id="3.40.640.10">
    <property type="entry name" value="Type I PLP-dependent aspartate aminotransferase-like (Major domain)"/>
    <property type="match status" value="1"/>
</dbReference>
<dbReference type="InterPro" id="IPR000277">
    <property type="entry name" value="Cys/Met-Metab_PyrdxlP-dep_enz"/>
</dbReference>
<dbReference type="Pfam" id="PF01053">
    <property type="entry name" value="Cys_Met_Meta_PP"/>
    <property type="match status" value="1"/>
</dbReference>
<accession>A0ABW3KZQ7</accession>
<evidence type="ECO:0000256" key="2">
    <source>
        <dbReference type="ARBA" id="ARBA00009077"/>
    </source>
</evidence>
<keyword evidence="3 4" id="KW-0663">Pyridoxal phosphate</keyword>